<accession>A0AAX1MYC0</accession>
<keyword evidence="4" id="KW-1185">Reference proteome</keyword>
<dbReference type="KEGG" id="fya:KMW28_11685"/>
<protein>
    <submittedName>
        <fullName evidence="3">4'-phosphopantetheinyl transferase superfamily protein</fullName>
    </submittedName>
</protein>
<dbReference type="Pfam" id="PF01648">
    <property type="entry name" value="ACPS"/>
    <property type="match status" value="1"/>
</dbReference>
<dbReference type="InterPro" id="IPR008278">
    <property type="entry name" value="4-PPantetheinyl_Trfase_dom"/>
</dbReference>
<name>A0AAX1MYC0_9BACT</name>
<dbReference type="GO" id="GO:0008897">
    <property type="term" value="F:holo-[acyl-carrier-protein] synthase activity"/>
    <property type="evidence" value="ECO:0007669"/>
    <property type="project" value="InterPro"/>
</dbReference>
<sequence length="210" mass="24149">MPIIINKNIDQKVFWCLWKIEETEEELLVKTFEDETSFEHIKNKHNRLQTIASRVALKGLLDSLQIKYKGILKDEIGKPQLIDVGMSCSISHSKNYALVAVSKNSDNDAIGCDVEKIQARINRLLFRIATNDEIAFADANEVKGTKIWCIKEASYKAFGKLNIEYKSQIITHFKDNEPNQVIIKDVSENQNCYQLQFEQVEDTLLCFAFN</sequence>
<reference evidence="3 4" key="1">
    <citation type="submission" date="2021-05" db="EMBL/GenBank/DDBJ databases">
        <title>Comparative genomic studies on the polysaccharide-degrading batcterial strains of the Flammeovirga genus.</title>
        <authorList>
            <person name="Zewei F."/>
            <person name="Zheng Z."/>
            <person name="Yu L."/>
            <person name="Ruyue G."/>
            <person name="Yanhong M."/>
            <person name="Yuanyuan C."/>
            <person name="Jingyan G."/>
            <person name="Wenjun H."/>
        </authorList>
    </citation>
    <scope>NUCLEOTIDE SEQUENCE [LARGE SCALE GENOMIC DNA]</scope>
    <source>
        <strain evidence="3 4">NBRC:100898</strain>
    </source>
</reference>
<dbReference type="EMBL" id="CP076132">
    <property type="protein sequence ID" value="QWG00313.1"/>
    <property type="molecule type" value="Genomic_DNA"/>
</dbReference>
<dbReference type="Proteomes" id="UP000678679">
    <property type="component" value="Chromosome 1"/>
</dbReference>
<proteinExistence type="predicted"/>
<gene>
    <name evidence="3" type="ORF">KMW28_11685</name>
</gene>
<dbReference type="InterPro" id="IPR037143">
    <property type="entry name" value="4-PPantetheinyl_Trfase_dom_sf"/>
</dbReference>
<keyword evidence="1 3" id="KW-0808">Transferase</keyword>
<evidence type="ECO:0000259" key="2">
    <source>
        <dbReference type="Pfam" id="PF01648"/>
    </source>
</evidence>
<dbReference type="GO" id="GO:0000287">
    <property type="term" value="F:magnesium ion binding"/>
    <property type="evidence" value="ECO:0007669"/>
    <property type="project" value="InterPro"/>
</dbReference>
<organism evidence="3 4">
    <name type="scientific">Flammeovirga yaeyamensis</name>
    <dbReference type="NCBI Taxonomy" id="367791"/>
    <lineage>
        <taxon>Bacteria</taxon>
        <taxon>Pseudomonadati</taxon>
        <taxon>Bacteroidota</taxon>
        <taxon>Cytophagia</taxon>
        <taxon>Cytophagales</taxon>
        <taxon>Flammeovirgaceae</taxon>
        <taxon>Flammeovirga</taxon>
    </lineage>
</organism>
<dbReference type="RefSeq" id="WP_183363875.1">
    <property type="nucleotide sequence ID" value="NZ_CP076132.1"/>
</dbReference>
<dbReference type="SUPFAM" id="SSF56214">
    <property type="entry name" value="4'-phosphopantetheinyl transferase"/>
    <property type="match status" value="2"/>
</dbReference>
<evidence type="ECO:0000313" key="4">
    <source>
        <dbReference type="Proteomes" id="UP000678679"/>
    </source>
</evidence>
<feature type="domain" description="4'-phosphopantetheinyl transferase" evidence="2">
    <location>
        <begin position="109"/>
        <end position="183"/>
    </location>
</feature>
<dbReference type="AlphaFoldDB" id="A0AAX1MYC0"/>
<evidence type="ECO:0000313" key="3">
    <source>
        <dbReference type="EMBL" id="QWG00313.1"/>
    </source>
</evidence>
<dbReference type="Gene3D" id="3.90.470.20">
    <property type="entry name" value="4'-phosphopantetheinyl transferase domain"/>
    <property type="match status" value="2"/>
</dbReference>
<evidence type="ECO:0000256" key="1">
    <source>
        <dbReference type="ARBA" id="ARBA00022679"/>
    </source>
</evidence>